<accession>A0AAE5AFD4</accession>
<organism evidence="1 2">
    <name type="scientific">Mycolicibacterium fortuitum</name>
    <name type="common">Mycobacterium fortuitum</name>
    <dbReference type="NCBI Taxonomy" id="1766"/>
    <lineage>
        <taxon>Bacteria</taxon>
        <taxon>Bacillati</taxon>
        <taxon>Actinomycetota</taxon>
        <taxon>Actinomycetes</taxon>
        <taxon>Mycobacteriales</taxon>
        <taxon>Mycobacteriaceae</taxon>
        <taxon>Mycolicibacterium</taxon>
    </lineage>
</organism>
<dbReference type="RefSeq" id="WP_165613862.1">
    <property type="nucleotide sequence ID" value="NZ_JAWLVK010000030.1"/>
</dbReference>
<protein>
    <submittedName>
        <fullName evidence="1">Uncharacterized protein</fullName>
    </submittedName>
</protein>
<sequence length="99" mass="11012">MTMTMLELVKLRESATAHACEAGADDNRVAYYQGAADAVRSVLFVVAAGEVVTSSEIEERLAKLAIRAQQPWNRRYCAYWDGAVWALKHIHDRWTASAA</sequence>
<gene>
    <name evidence="1" type="ORF">R4485_26685</name>
</gene>
<reference evidence="1" key="1">
    <citation type="submission" date="2023-10" db="EMBL/GenBank/DDBJ databases">
        <title>Mycolicibacterium fortuitum clinical isolates causing pulmonary infections in humans.</title>
        <authorList>
            <person name="Mejia-Ponce P.M."/>
            <person name="Zenteno-Cuevas R."/>
            <person name="Licona-Cassani C."/>
        </authorList>
    </citation>
    <scope>NUCLEOTIDE SEQUENCE</scope>
    <source>
        <strain evidence="1">M8</strain>
    </source>
</reference>
<dbReference type="AlphaFoldDB" id="A0AAE5AFD4"/>
<comment type="caution">
    <text evidence="1">The sequence shown here is derived from an EMBL/GenBank/DDBJ whole genome shotgun (WGS) entry which is preliminary data.</text>
</comment>
<evidence type="ECO:0000313" key="2">
    <source>
        <dbReference type="Proteomes" id="UP001186041"/>
    </source>
</evidence>
<proteinExistence type="predicted"/>
<dbReference type="EMBL" id="JAWLVV010000031">
    <property type="protein sequence ID" value="MDV7293744.1"/>
    <property type="molecule type" value="Genomic_DNA"/>
</dbReference>
<dbReference type="Proteomes" id="UP001186041">
    <property type="component" value="Unassembled WGS sequence"/>
</dbReference>
<evidence type="ECO:0000313" key="1">
    <source>
        <dbReference type="EMBL" id="MDV7293744.1"/>
    </source>
</evidence>
<name>A0AAE5AFD4_MYCFO</name>